<organism evidence="4 5">
    <name type="scientific">Chara braunii</name>
    <name type="common">Braun's stonewort</name>
    <dbReference type="NCBI Taxonomy" id="69332"/>
    <lineage>
        <taxon>Eukaryota</taxon>
        <taxon>Viridiplantae</taxon>
        <taxon>Streptophyta</taxon>
        <taxon>Charophyceae</taxon>
        <taxon>Charales</taxon>
        <taxon>Characeae</taxon>
        <taxon>Chara</taxon>
    </lineage>
</organism>
<dbReference type="Pfam" id="PF00400">
    <property type="entry name" value="WD40"/>
    <property type="match status" value="3"/>
</dbReference>
<feature type="repeat" description="WD" evidence="1">
    <location>
        <begin position="844"/>
        <end position="877"/>
    </location>
</feature>
<feature type="repeat" description="WD" evidence="1">
    <location>
        <begin position="1019"/>
        <end position="1051"/>
    </location>
</feature>
<dbReference type="FunFam" id="2.130.10.10:FF:000492">
    <property type="entry name" value="LEC14B homolog isoform X2"/>
    <property type="match status" value="1"/>
</dbReference>
<evidence type="ECO:0000256" key="3">
    <source>
        <dbReference type="SAM" id="MobiDB-lite"/>
    </source>
</evidence>
<dbReference type="InterPro" id="IPR036322">
    <property type="entry name" value="WD40_repeat_dom_sf"/>
</dbReference>
<evidence type="ECO:0000313" key="5">
    <source>
        <dbReference type="Proteomes" id="UP000265515"/>
    </source>
</evidence>
<sequence length="1079" mass="121108">MKYWHCNNKSRNSVASDAFRATLEEKNAEVSMLKSENQHLKRDVAGLREDFLALQGKRGLGVITENSPPEEPAKGKARADPSTTAMYTPKDLSALHKAYKEALAGKEVALKEAQMLKDRMARMGASRIRLSARRQSSKKTTPRNLRTCFEEVEEIPDDDVADKTQGEERRLEREGTTAARDLEVAKLAAFRDIRLKELRQAKKSDMEEACAKEGITYVKLDQARGDIAEIRASRDYDAGLLQRHLLRDQRPIPVVRFGGPVEVGRSLLPSLTVMSSIRLGAMEGGGRDGGGKLTTAERTKVAATISAVHFRCQVERLSGRMKAQIRARRRKVMQCTAVEGVVQAEDLSCNCEVLINNPLNQFCNFTDVALSVTPGMTLPDSSDCECRRAFPHCSDLVDGHIVSVDYNIISDDSLRKLFQEGSKYRLNGETADVFQALAIGLDEYIANYKRLLVGHSRYASFSSLSQNLNNWRSAILAHCRSNASSLSNHLSNMQDGGSEARRTGFWVWAIGYWNAYLRSSRWSLSGGRRSSSSTSLSSRLQGRGSAPRSTGRNRSGIGGSGGAGQGVLTSSEPSTSFSLTTPATPQTTNPSRAAHMQRARSVRSDGMLLRWQQDDDDDEGENEEEEEDDDDEEYYDDEDHESDFIRRTLPPLVWNPEPLEHELVDELRVRTMPTQPRFEQDWAYRPGPQTKHKHVNTAYLLSQRELNSRGLSPGARRHIGQRLIPGGIATEVDRIRNDKGYIGQFSKDGEVFIAGYQVYSTLSRTVHIVNVESELNGSCAVSNSSKDDIHMPLYFGMDHRRDNFFALWSLEFSHDGREIIAGSGNGNCSLHIYDLTAHKATLSVNAHSDDVNSVTFADESSKVLFSGGDDGLCKVWDRRCLSSKSRPQGVLVGHTEGLTFVNSKGDGRYLISNSKDQTLKLWDIRKMVPYDNYRRLPAARLPQFRWDYRWVEYPGKNKEISHPHDCSIMTYRGHTVLRTLIRCYFSPMFLTGQRYIYTGSQDGAIYVYDVITGKVAKTLRGHTAEVRDCSWHPTQPLLASVSWDGTLLRWDNIDANCDDDYGVMSRRRHGIYLPYWLEG</sequence>
<dbReference type="EMBL" id="BFEA01000314">
    <property type="protein sequence ID" value="GBG79256.1"/>
    <property type="molecule type" value="Genomic_DNA"/>
</dbReference>
<dbReference type="InterPro" id="IPR015943">
    <property type="entry name" value="WD40/YVTN_repeat-like_dom_sf"/>
</dbReference>
<reference evidence="4 5" key="1">
    <citation type="journal article" date="2018" name="Cell">
        <title>The Chara Genome: Secondary Complexity and Implications for Plant Terrestrialization.</title>
        <authorList>
            <person name="Nishiyama T."/>
            <person name="Sakayama H."/>
            <person name="Vries J.D."/>
            <person name="Buschmann H."/>
            <person name="Saint-Marcoux D."/>
            <person name="Ullrich K.K."/>
            <person name="Haas F.B."/>
            <person name="Vanderstraeten L."/>
            <person name="Becker D."/>
            <person name="Lang D."/>
            <person name="Vosolsobe S."/>
            <person name="Rombauts S."/>
            <person name="Wilhelmsson P.K.I."/>
            <person name="Janitza P."/>
            <person name="Kern R."/>
            <person name="Heyl A."/>
            <person name="Rumpler F."/>
            <person name="Villalobos L.I.A.C."/>
            <person name="Clay J.M."/>
            <person name="Skokan R."/>
            <person name="Toyoda A."/>
            <person name="Suzuki Y."/>
            <person name="Kagoshima H."/>
            <person name="Schijlen E."/>
            <person name="Tajeshwar N."/>
            <person name="Catarino B."/>
            <person name="Hetherington A.J."/>
            <person name="Saltykova A."/>
            <person name="Bonnot C."/>
            <person name="Breuninger H."/>
            <person name="Symeonidi A."/>
            <person name="Radhakrishnan G.V."/>
            <person name="Van Nieuwerburgh F."/>
            <person name="Deforce D."/>
            <person name="Chang C."/>
            <person name="Karol K.G."/>
            <person name="Hedrich R."/>
            <person name="Ulvskov P."/>
            <person name="Glockner G."/>
            <person name="Delwiche C.F."/>
            <person name="Petrasek J."/>
            <person name="Van de Peer Y."/>
            <person name="Friml J."/>
            <person name="Beilby M."/>
            <person name="Dolan L."/>
            <person name="Kohara Y."/>
            <person name="Sugano S."/>
            <person name="Fujiyama A."/>
            <person name="Delaux P.-M."/>
            <person name="Quint M."/>
            <person name="TheiBen G."/>
            <person name="Hagemann M."/>
            <person name="Harholt J."/>
            <person name="Dunand C."/>
            <person name="Zachgo S."/>
            <person name="Langdale J."/>
            <person name="Maumus F."/>
            <person name="Straeten D.V.D."/>
            <person name="Gould S.B."/>
            <person name="Rensing S.A."/>
        </authorList>
    </citation>
    <scope>NUCLEOTIDE SEQUENCE [LARGE SCALE GENOMIC DNA]</scope>
    <source>
        <strain evidence="4 5">S276</strain>
    </source>
</reference>
<dbReference type="OrthoDB" id="63070at2759"/>
<dbReference type="InterPro" id="IPR001680">
    <property type="entry name" value="WD40_rpt"/>
</dbReference>
<keyword evidence="2" id="KW-0175">Coiled coil</keyword>
<feature type="compositionally biased region" description="Polar residues" evidence="3">
    <location>
        <begin position="567"/>
        <end position="591"/>
    </location>
</feature>
<feature type="compositionally biased region" description="Acidic residues" evidence="3">
    <location>
        <begin position="614"/>
        <end position="641"/>
    </location>
</feature>
<comment type="caution">
    <text evidence="4">The sequence shown here is derived from an EMBL/GenBank/DDBJ whole genome shotgun (WGS) entry which is preliminary data.</text>
</comment>
<gene>
    <name evidence="4" type="ORF">CBR_g29307</name>
</gene>
<proteinExistence type="predicted"/>
<feature type="compositionally biased region" description="Low complexity" evidence="3">
    <location>
        <begin position="523"/>
        <end position="555"/>
    </location>
</feature>
<protein>
    <submittedName>
        <fullName evidence="4">Uncharacterized protein</fullName>
    </submittedName>
</protein>
<evidence type="ECO:0000256" key="2">
    <source>
        <dbReference type="SAM" id="Coils"/>
    </source>
</evidence>
<name>A0A388LAE4_CHABU</name>
<feature type="region of interest" description="Disordered" evidence="3">
    <location>
        <begin position="62"/>
        <end position="85"/>
    </location>
</feature>
<evidence type="ECO:0000313" key="4">
    <source>
        <dbReference type="EMBL" id="GBG79256.1"/>
    </source>
</evidence>
<dbReference type="InterPro" id="IPR051859">
    <property type="entry name" value="DCAF"/>
</dbReference>
<evidence type="ECO:0000256" key="1">
    <source>
        <dbReference type="PROSITE-ProRule" id="PRU00221"/>
    </source>
</evidence>
<dbReference type="AlphaFoldDB" id="A0A388LAE4"/>
<dbReference type="SMART" id="SM00320">
    <property type="entry name" value="WD40"/>
    <property type="match status" value="5"/>
</dbReference>
<dbReference type="Proteomes" id="UP000265515">
    <property type="component" value="Unassembled WGS sequence"/>
</dbReference>
<dbReference type="GO" id="GO:0080008">
    <property type="term" value="C:Cul4-RING E3 ubiquitin ligase complex"/>
    <property type="evidence" value="ECO:0007669"/>
    <property type="project" value="TreeGrafter"/>
</dbReference>
<dbReference type="PANTHER" id="PTHR19847:SF7">
    <property type="entry name" value="DDB1- AND CUL4-ASSOCIATED FACTOR 11"/>
    <property type="match status" value="1"/>
</dbReference>
<accession>A0A388LAE4</accession>
<feature type="coiled-coil region" evidence="2">
    <location>
        <begin position="23"/>
        <end position="50"/>
    </location>
</feature>
<keyword evidence="5" id="KW-1185">Reference proteome</keyword>
<keyword evidence="1" id="KW-0853">WD repeat</keyword>
<dbReference type="Gramene" id="GBG79256">
    <property type="protein sequence ID" value="GBG79256"/>
    <property type="gene ID" value="CBR_g29307"/>
</dbReference>
<dbReference type="GO" id="GO:0043161">
    <property type="term" value="P:proteasome-mediated ubiquitin-dependent protein catabolic process"/>
    <property type="evidence" value="ECO:0007669"/>
    <property type="project" value="TreeGrafter"/>
</dbReference>
<dbReference type="PROSITE" id="PS50082">
    <property type="entry name" value="WD_REPEATS_2"/>
    <property type="match status" value="3"/>
</dbReference>
<dbReference type="PROSITE" id="PS50294">
    <property type="entry name" value="WD_REPEATS_REGION"/>
    <property type="match status" value="3"/>
</dbReference>
<dbReference type="STRING" id="69332.A0A388LAE4"/>
<dbReference type="PANTHER" id="PTHR19847">
    <property type="entry name" value="DDB1- AND CUL4-ASSOCIATED FACTOR 11"/>
    <property type="match status" value="1"/>
</dbReference>
<feature type="region of interest" description="Disordered" evidence="3">
    <location>
        <begin position="523"/>
        <end position="641"/>
    </location>
</feature>
<dbReference type="SUPFAM" id="SSF50978">
    <property type="entry name" value="WD40 repeat-like"/>
    <property type="match status" value="1"/>
</dbReference>
<feature type="repeat" description="WD" evidence="1">
    <location>
        <begin position="891"/>
        <end position="925"/>
    </location>
</feature>
<feature type="compositionally biased region" description="Gly residues" evidence="3">
    <location>
        <begin position="556"/>
        <end position="565"/>
    </location>
</feature>
<dbReference type="Gene3D" id="2.130.10.10">
    <property type="entry name" value="YVTN repeat-like/Quinoprotein amine dehydrogenase"/>
    <property type="match status" value="2"/>
</dbReference>